<dbReference type="GO" id="GO:0016301">
    <property type="term" value="F:kinase activity"/>
    <property type="evidence" value="ECO:0007669"/>
    <property type="project" value="UniProtKB-KW"/>
</dbReference>
<dbReference type="KEGG" id="gmw:113512344"/>
<gene>
    <name evidence="3" type="primary">LOC113512344</name>
</gene>
<keyword evidence="3" id="KW-0418">Kinase</keyword>
<evidence type="ECO:0000256" key="1">
    <source>
        <dbReference type="SAM" id="MobiDB-lite"/>
    </source>
</evidence>
<dbReference type="GeneID" id="113512344"/>
<feature type="region of interest" description="Disordered" evidence="1">
    <location>
        <begin position="522"/>
        <end position="583"/>
    </location>
</feature>
<evidence type="ECO:0000313" key="3">
    <source>
        <dbReference type="RefSeq" id="XP_026751959.2"/>
    </source>
</evidence>
<proteinExistence type="predicted"/>
<sequence>MSNFMDQAVECVRKIVDIHRCGVCDRSDGLRQRYPCGFSVCEDCATEAQECIQCLTTLNSSPCNKSVIDEQLSQKVGHVSHLLNVFQEVFNIDVYRRQRISDQLKVEKEVFPECIQAPIKYCNKRKSLNIQYNNKENKRKSVYHGENTSHKRKLNMDKIQYIEKWIQDNKTNSPRIPLADLNINNQNTSQTNEQNVMKNNNPIITIRKDKFQSSNRRKILNITSRKKKYTLTQNKNQSTNIIDKHKTKQKNDLVGKITITESNNLISDYKKKNENDESGIVMDDDYIIIDDTPTEIVDKDKLALLAIEAAEETEKQKQSDSNLMQNSLGNKNVRSNKINEQLSNYTETSYQKDNKSIVPFIKKGLFVEPCMACRYDLYKTNKSTLNNVSFSIDNVNFVTDVKISKIEHKRSIKSSVAVQTDINEIIQIKNDLVIAGAKDKYFSMESQDIFVDEPNKHFSETLHKYGFTSEEEKTNNSNNTKSIYNDKKNIIIEESDSDLDMDAGQISIDVTAEVHRSCEPKDYGILTEIPPSESSTRKRRVERRPTPASTDSSDKENFDPNRSKRRKYYGKKFLKKKPTGALL</sequence>
<dbReference type="Proteomes" id="UP001652740">
    <property type="component" value="Unplaced"/>
</dbReference>
<keyword evidence="3" id="KW-0808">Transferase</keyword>
<dbReference type="RefSeq" id="XP_026751959.2">
    <property type="nucleotide sequence ID" value="XM_026896158.3"/>
</dbReference>
<keyword evidence="2" id="KW-1185">Reference proteome</keyword>
<reference evidence="3" key="1">
    <citation type="submission" date="2025-08" db="UniProtKB">
        <authorList>
            <consortium name="RefSeq"/>
        </authorList>
    </citation>
    <scope>IDENTIFICATION</scope>
    <source>
        <tissue evidence="3">Whole larvae</tissue>
    </source>
</reference>
<dbReference type="InParanoid" id="A0A6J1WEZ5"/>
<organism evidence="2 3">
    <name type="scientific">Galleria mellonella</name>
    <name type="common">Greater wax moth</name>
    <dbReference type="NCBI Taxonomy" id="7137"/>
    <lineage>
        <taxon>Eukaryota</taxon>
        <taxon>Metazoa</taxon>
        <taxon>Ecdysozoa</taxon>
        <taxon>Arthropoda</taxon>
        <taxon>Hexapoda</taxon>
        <taxon>Insecta</taxon>
        <taxon>Pterygota</taxon>
        <taxon>Neoptera</taxon>
        <taxon>Endopterygota</taxon>
        <taxon>Lepidoptera</taxon>
        <taxon>Glossata</taxon>
        <taxon>Ditrysia</taxon>
        <taxon>Pyraloidea</taxon>
        <taxon>Pyralidae</taxon>
        <taxon>Galleriinae</taxon>
        <taxon>Galleria</taxon>
    </lineage>
</organism>
<feature type="compositionally biased region" description="Basic and acidic residues" evidence="1">
    <location>
        <begin position="552"/>
        <end position="562"/>
    </location>
</feature>
<evidence type="ECO:0000313" key="2">
    <source>
        <dbReference type="Proteomes" id="UP001652740"/>
    </source>
</evidence>
<feature type="compositionally biased region" description="Basic residues" evidence="1">
    <location>
        <begin position="563"/>
        <end position="583"/>
    </location>
</feature>
<accession>A0A6J1WEZ5</accession>
<protein>
    <submittedName>
        <fullName evidence="3">Probable serine/threonine-protein kinase DDB_G0283337 isoform X1</fullName>
    </submittedName>
</protein>
<dbReference type="AlphaFoldDB" id="A0A6J1WEZ5"/>
<name>A0A6J1WEZ5_GALME</name>